<feature type="region of interest" description="Disordered" evidence="1">
    <location>
        <begin position="539"/>
        <end position="573"/>
    </location>
</feature>
<name>A0AAD5DQX3_9CHLO</name>
<gene>
    <name evidence="2" type="ORF">COHA_004861</name>
</gene>
<evidence type="ECO:0000313" key="3">
    <source>
        <dbReference type="Proteomes" id="UP001205105"/>
    </source>
</evidence>
<dbReference type="Proteomes" id="UP001205105">
    <property type="component" value="Unassembled WGS sequence"/>
</dbReference>
<evidence type="ECO:0000313" key="2">
    <source>
        <dbReference type="EMBL" id="KAI7841466.1"/>
    </source>
</evidence>
<evidence type="ECO:0008006" key="4">
    <source>
        <dbReference type="Google" id="ProtNLM"/>
    </source>
</evidence>
<keyword evidence="3" id="KW-1185">Reference proteome</keyword>
<dbReference type="AlphaFoldDB" id="A0AAD5DQX3"/>
<feature type="region of interest" description="Disordered" evidence="1">
    <location>
        <begin position="218"/>
        <end position="265"/>
    </location>
</feature>
<accession>A0AAD5DQX3</accession>
<organism evidence="2 3">
    <name type="scientific">Chlorella ohadii</name>
    <dbReference type="NCBI Taxonomy" id="2649997"/>
    <lineage>
        <taxon>Eukaryota</taxon>
        <taxon>Viridiplantae</taxon>
        <taxon>Chlorophyta</taxon>
        <taxon>core chlorophytes</taxon>
        <taxon>Trebouxiophyceae</taxon>
        <taxon>Chlorellales</taxon>
        <taxon>Chlorellaceae</taxon>
        <taxon>Chlorella clade</taxon>
        <taxon>Chlorella</taxon>
    </lineage>
</organism>
<protein>
    <recommendedName>
        <fullName evidence="4">BZIP domain-containing protein</fullName>
    </recommendedName>
</protein>
<evidence type="ECO:0000256" key="1">
    <source>
        <dbReference type="SAM" id="MobiDB-lite"/>
    </source>
</evidence>
<dbReference type="EMBL" id="JADXDR010000063">
    <property type="protein sequence ID" value="KAI7841466.1"/>
    <property type="molecule type" value="Genomic_DNA"/>
</dbReference>
<reference evidence="2" key="1">
    <citation type="submission" date="2020-11" db="EMBL/GenBank/DDBJ databases">
        <title>Chlorella ohadii genome sequencing and assembly.</title>
        <authorList>
            <person name="Murik O."/>
            <person name="Treves H."/>
            <person name="Kedem I."/>
            <person name="Shotland Y."/>
            <person name="Kaplan A."/>
        </authorList>
    </citation>
    <scope>NUCLEOTIDE SEQUENCE</scope>
    <source>
        <strain evidence="2">1</strain>
    </source>
</reference>
<feature type="compositionally biased region" description="Low complexity" evidence="1">
    <location>
        <begin position="546"/>
        <end position="570"/>
    </location>
</feature>
<proteinExistence type="predicted"/>
<comment type="caution">
    <text evidence="2">The sequence shown here is derived from an EMBL/GenBank/DDBJ whole genome shotgun (WGS) entry which is preliminary data.</text>
</comment>
<sequence length="640" mass="67379">MNCNTAKCPELARQQKREANARHRARKKAQQAQTEWALTATAAELERERGRTVELLQEQDALHRMSAYQAEAAQLLDFAALAEQLEGELTLYPAGTGYAAVAAPAGLAAAVNSGQQSMPAAPAASTAAAASSGPEAAAAVSSGSSGNALAAALAAFGCSGLDQGAAAAVAAAASDDSVDLDAALAELDDADLALLVQQVQDGSGGDWLDDLQNWLEEPVPTLPTQPAQQPMQVAQPTQAPLQAAQVPQSQQQPQQQPVSKRRQQVEAEEALLRELTREPPLPVRWDQYPLQPPSWLLRVACRAMQLSPISVLELSARRFLQKLENSMQQWEACPGSRRQIEHLIAARMADRQYCLQQLVQHRPADLLAVWSKFACPAPPAGTTFPDGRPAMHSALLPAAQYMEANLSAHQLSQVHQAWQRFVQGSQAAQQRRAQSTAVLHQAAAQQCISWQKQSTKPSGGCTAERAEAFCSMAESTGGLAVEPVDLATRLLDLQGALLRALTTIQMARVLLASSPFFPDLAQIGPWLFARGTAATATLGGGPTPNSSLGASGVGRSAAAGAGTTPAGTDSDSARDAATDALLPVGFADVLLEERMQAIQEHPVHKLSGGEVRTASCHSGGSGHDPAHLFAAAVSMGMPGW</sequence>
<feature type="region of interest" description="Disordered" evidence="1">
    <location>
        <begin position="1"/>
        <end position="35"/>
    </location>
</feature>
<feature type="compositionally biased region" description="Low complexity" evidence="1">
    <location>
        <begin position="224"/>
        <end position="258"/>
    </location>
</feature>